<evidence type="ECO:0000313" key="3">
    <source>
        <dbReference type="Proteomes" id="UP000320176"/>
    </source>
</evidence>
<evidence type="ECO:0000313" key="2">
    <source>
        <dbReference type="EMBL" id="TWT98368.1"/>
    </source>
</evidence>
<dbReference type="Proteomes" id="UP000320176">
    <property type="component" value="Unassembled WGS sequence"/>
</dbReference>
<accession>A0A5C6AGD7</accession>
<dbReference type="AlphaFoldDB" id="A0A5C6AGD7"/>
<gene>
    <name evidence="2" type="ORF">Pla52n_48800</name>
</gene>
<sequence length="91" mass="9926">MTLGSRASGSMGCSGGSRDLSPKRWNLVDHRGSQDETHTMEKQFNALPTGSIVRRPIPPGRKLPPEGRFDVRKGATQRPDRARPSTGVLDT</sequence>
<reference evidence="2 3" key="1">
    <citation type="submission" date="2019-02" db="EMBL/GenBank/DDBJ databases">
        <title>Deep-cultivation of Planctomycetes and their phenomic and genomic characterization uncovers novel biology.</title>
        <authorList>
            <person name="Wiegand S."/>
            <person name="Jogler M."/>
            <person name="Boedeker C."/>
            <person name="Pinto D."/>
            <person name="Vollmers J."/>
            <person name="Rivas-Marin E."/>
            <person name="Kohn T."/>
            <person name="Peeters S.H."/>
            <person name="Heuer A."/>
            <person name="Rast P."/>
            <person name="Oberbeckmann S."/>
            <person name="Bunk B."/>
            <person name="Jeske O."/>
            <person name="Meyerdierks A."/>
            <person name="Storesund J.E."/>
            <person name="Kallscheuer N."/>
            <person name="Luecker S."/>
            <person name="Lage O.M."/>
            <person name="Pohl T."/>
            <person name="Merkel B.J."/>
            <person name="Hornburger P."/>
            <person name="Mueller R.-W."/>
            <person name="Bruemmer F."/>
            <person name="Labrenz M."/>
            <person name="Spormann A.M."/>
            <person name="Op Den Camp H."/>
            <person name="Overmann J."/>
            <person name="Amann R."/>
            <person name="Jetten M.S.M."/>
            <person name="Mascher T."/>
            <person name="Medema M.H."/>
            <person name="Devos D.P."/>
            <person name="Kaster A.-K."/>
            <person name="Ovreas L."/>
            <person name="Rohde M."/>
            <person name="Galperin M.Y."/>
            <person name="Jogler C."/>
        </authorList>
    </citation>
    <scope>NUCLEOTIDE SEQUENCE [LARGE SCALE GENOMIC DNA]</scope>
    <source>
        <strain evidence="2 3">Pla52n</strain>
    </source>
</reference>
<feature type="compositionally biased region" description="Basic and acidic residues" evidence="1">
    <location>
        <begin position="63"/>
        <end position="83"/>
    </location>
</feature>
<organism evidence="2 3">
    <name type="scientific">Stieleria varia</name>
    <dbReference type="NCBI Taxonomy" id="2528005"/>
    <lineage>
        <taxon>Bacteria</taxon>
        <taxon>Pseudomonadati</taxon>
        <taxon>Planctomycetota</taxon>
        <taxon>Planctomycetia</taxon>
        <taxon>Pirellulales</taxon>
        <taxon>Pirellulaceae</taxon>
        <taxon>Stieleria</taxon>
    </lineage>
</organism>
<proteinExistence type="predicted"/>
<comment type="caution">
    <text evidence="2">The sequence shown here is derived from an EMBL/GenBank/DDBJ whole genome shotgun (WGS) entry which is preliminary data.</text>
</comment>
<protein>
    <submittedName>
        <fullName evidence="2">Uncharacterized protein</fullName>
    </submittedName>
</protein>
<keyword evidence="3" id="KW-1185">Reference proteome</keyword>
<feature type="region of interest" description="Disordered" evidence="1">
    <location>
        <begin position="49"/>
        <end position="91"/>
    </location>
</feature>
<evidence type="ECO:0000256" key="1">
    <source>
        <dbReference type="SAM" id="MobiDB-lite"/>
    </source>
</evidence>
<feature type="region of interest" description="Disordered" evidence="1">
    <location>
        <begin position="1"/>
        <end position="25"/>
    </location>
</feature>
<dbReference type="EMBL" id="SJPN01000006">
    <property type="protein sequence ID" value="TWT98368.1"/>
    <property type="molecule type" value="Genomic_DNA"/>
</dbReference>
<name>A0A5C6AGD7_9BACT</name>